<keyword evidence="3" id="KW-0328">Glycosyltransferase</keyword>
<gene>
    <name evidence="3" type="ORF">Q8814_13260</name>
</gene>
<organism evidence="3 4">
    <name type="scientific">Rhodococcus chondri</name>
    <dbReference type="NCBI Taxonomy" id="3065941"/>
    <lineage>
        <taxon>Bacteria</taxon>
        <taxon>Bacillati</taxon>
        <taxon>Actinomycetota</taxon>
        <taxon>Actinomycetes</taxon>
        <taxon>Mycobacteriales</taxon>
        <taxon>Nocardiaceae</taxon>
        <taxon>Rhodococcus</taxon>
    </lineage>
</organism>
<dbReference type="Pfam" id="PF00534">
    <property type="entry name" value="Glycos_transf_1"/>
    <property type="match status" value="1"/>
</dbReference>
<sequence>MHGSWTTSFVHEPHRYLLPTLPEGGPLGRGRCGRPWPGTDIPAIYGELPRAAAMINEPVRRGRITGTDPLTPLSGAAPIDVFGIGTEDLHRHVDGDVVGCGDLLTAQLHDEVARRRVYVHTAHWTSLGLSLIEAMHMGMPVVAVAATEAPAAVPRTAGVVSADPEVPAAAIRRFVHEPEVAAICGKAARDAAGATYGLDRFHGDWNRLPADVTGKGSP</sequence>
<evidence type="ECO:0000313" key="4">
    <source>
        <dbReference type="Proteomes" id="UP001331936"/>
    </source>
</evidence>
<dbReference type="Gene3D" id="3.40.50.2000">
    <property type="entry name" value="Glycogen Phosphorylase B"/>
    <property type="match status" value="1"/>
</dbReference>
<dbReference type="InterPro" id="IPR001296">
    <property type="entry name" value="Glyco_trans_1"/>
</dbReference>
<feature type="domain" description="Glycosyl transferase family 1" evidence="2">
    <location>
        <begin position="107"/>
        <end position="190"/>
    </location>
</feature>
<evidence type="ECO:0000259" key="2">
    <source>
        <dbReference type="Pfam" id="PF00534"/>
    </source>
</evidence>
<dbReference type="SUPFAM" id="SSF53756">
    <property type="entry name" value="UDP-Glycosyltransferase/glycogen phosphorylase"/>
    <property type="match status" value="1"/>
</dbReference>
<keyword evidence="4" id="KW-1185">Reference proteome</keyword>
<comment type="caution">
    <text evidence="3">The sequence shown here is derived from an EMBL/GenBank/DDBJ whole genome shotgun (WGS) entry which is preliminary data.</text>
</comment>
<evidence type="ECO:0000313" key="3">
    <source>
        <dbReference type="EMBL" id="MEE2033069.1"/>
    </source>
</evidence>
<keyword evidence="1 3" id="KW-0808">Transferase</keyword>
<dbReference type="Proteomes" id="UP001331936">
    <property type="component" value="Unassembled WGS sequence"/>
</dbReference>
<proteinExistence type="predicted"/>
<reference evidence="3 4" key="1">
    <citation type="submission" date="2023-08" db="EMBL/GenBank/DDBJ databases">
        <authorList>
            <person name="Girao M."/>
            <person name="Carvalho M.F."/>
        </authorList>
    </citation>
    <scope>NUCLEOTIDE SEQUENCE [LARGE SCALE GENOMIC DNA]</scope>
    <source>
        <strain evidence="3 4">CC-R104</strain>
    </source>
</reference>
<dbReference type="EMBL" id="JAUZMZ010000067">
    <property type="protein sequence ID" value="MEE2033069.1"/>
    <property type="molecule type" value="Genomic_DNA"/>
</dbReference>
<dbReference type="EC" id="2.4.-.-" evidence="3"/>
<accession>A0ABU7JT25</accession>
<dbReference type="GO" id="GO:0016757">
    <property type="term" value="F:glycosyltransferase activity"/>
    <property type="evidence" value="ECO:0007669"/>
    <property type="project" value="UniProtKB-KW"/>
</dbReference>
<evidence type="ECO:0000256" key="1">
    <source>
        <dbReference type="ARBA" id="ARBA00022679"/>
    </source>
</evidence>
<protein>
    <submittedName>
        <fullName evidence="3">Glycosyltransferase</fullName>
        <ecNumber evidence="3">2.4.-.-</ecNumber>
    </submittedName>
</protein>
<name>A0ABU7JT25_9NOCA</name>
<dbReference type="RefSeq" id="WP_330152509.1">
    <property type="nucleotide sequence ID" value="NZ_JAUZMZ010000067.1"/>
</dbReference>